<dbReference type="InterPro" id="IPR036428">
    <property type="entry name" value="PCD_sf"/>
</dbReference>
<evidence type="ECO:0000313" key="6">
    <source>
        <dbReference type="Proteomes" id="UP001197378"/>
    </source>
</evidence>
<comment type="similarity">
    <text evidence="2 4">Belongs to the pterin-4-alpha-carbinolamine dehydratase family.</text>
</comment>
<dbReference type="PANTHER" id="PTHR12599:SF0">
    <property type="entry name" value="PTERIN-4-ALPHA-CARBINOLAMINE DEHYDRATASE"/>
    <property type="match status" value="1"/>
</dbReference>
<sequence>MPSDLRPGSCRACEGGVALLAEAEIRAALAELSQWSLQDQGLERRFHFRNFYETMAFVNALAWIAHREDHHPDLQVSYNTCLVRFSTHAVGGVTENDVICVRAVEQLLT</sequence>
<keyword evidence="6" id="KW-1185">Reference proteome</keyword>
<evidence type="ECO:0000256" key="3">
    <source>
        <dbReference type="ARBA" id="ARBA00023239"/>
    </source>
</evidence>
<dbReference type="NCBIfam" id="NF002017">
    <property type="entry name" value="PRK00823.1-2"/>
    <property type="match status" value="1"/>
</dbReference>
<dbReference type="AlphaFoldDB" id="A0AAE2YMH6"/>
<name>A0AAE2YMH6_9PROT</name>
<dbReference type="Gene3D" id="3.30.1360.20">
    <property type="entry name" value="Transcriptional coactivator/pterin dehydratase"/>
    <property type="match status" value="1"/>
</dbReference>
<proteinExistence type="inferred from homology"/>
<gene>
    <name evidence="5" type="ORF">HFQ13_01120</name>
</gene>
<dbReference type="Pfam" id="PF01329">
    <property type="entry name" value="Pterin_4a"/>
    <property type="match status" value="1"/>
</dbReference>
<organism evidence="5 6">
    <name type="scientific">Igneacidithiobacillus copahuensis</name>
    <dbReference type="NCBI Taxonomy" id="2724909"/>
    <lineage>
        <taxon>Bacteria</taxon>
        <taxon>Pseudomonadati</taxon>
        <taxon>Pseudomonadota</taxon>
        <taxon>Acidithiobacillia</taxon>
        <taxon>Acidithiobacillales</taxon>
        <taxon>Acidithiobacillaceae</taxon>
        <taxon>Igneacidithiobacillus</taxon>
    </lineage>
</organism>
<dbReference type="HAMAP" id="MF_00434">
    <property type="entry name" value="Pterin_4_alpha"/>
    <property type="match status" value="1"/>
</dbReference>
<evidence type="ECO:0000313" key="5">
    <source>
        <dbReference type="EMBL" id="MBU2786824.1"/>
    </source>
</evidence>
<dbReference type="EC" id="4.2.1.96" evidence="4"/>
<dbReference type="RefSeq" id="WP_215870692.1">
    <property type="nucleotide sequence ID" value="NZ_JAAXYO010000028.1"/>
</dbReference>
<dbReference type="InterPro" id="IPR001533">
    <property type="entry name" value="Pterin_deHydtase"/>
</dbReference>
<evidence type="ECO:0000256" key="1">
    <source>
        <dbReference type="ARBA" id="ARBA00001554"/>
    </source>
</evidence>
<reference evidence="5" key="1">
    <citation type="journal article" date="2021" name="ISME J.">
        <title>Genomic evolution of the class Acidithiobacillia: deep-branching Proteobacteria living in extreme acidic conditions.</title>
        <authorList>
            <person name="Moya-Beltran A."/>
            <person name="Beard S."/>
            <person name="Rojas-Villalobos C."/>
            <person name="Issotta F."/>
            <person name="Gallardo Y."/>
            <person name="Ulloa R."/>
            <person name="Giaveno A."/>
            <person name="Degli Esposti M."/>
            <person name="Johnson D.B."/>
            <person name="Quatrini R."/>
        </authorList>
    </citation>
    <scope>NUCLEOTIDE SEQUENCE</scope>
    <source>
        <strain evidence="5">VAN18-1</strain>
    </source>
</reference>
<dbReference type="EMBL" id="JAAXYO010000028">
    <property type="protein sequence ID" value="MBU2786824.1"/>
    <property type="molecule type" value="Genomic_DNA"/>
</dbReference>
<evidence type="ECO:0000256" key="2">
    <source>
        <dbReference type="ARBA" id="ARBA00006472"/>
    </source>
</evidence>
<dbReference type="GO" id="GO:0008124">
    <property type="term" value="F:4-alpha-hydroxytetrahydrobiopterin dehydratase activity"/>
    <property type="evidence" value="ECO:0007669"/>
    <property type="project" value="UniProtKB-UniRule"/>
</dbReference>
<keyword evidence="3 4" id="KW-0456">Lyase</keyword>
<comment type="catalytic activity">
    <reaction evidence="1 4">
        <text>(4aS,6R)-4a-hydroxy-L-erythro-5,6,7,8-tetrahydrobiopterin = (6R)-L-erythro-6,7-dihydrobiopterin + H2O</text>
        <dbReference type="Rhea" id="RHEA:11920"/>
        <dbReference type="ChEBI" id="CHEBI:15377"/>
        <dbReference type="ChEBI" id="CHEBI:15642"/>
        <dbReference type="ChEBI" id="CHEBI:43120"/>
        <dbReference type="EC" id="4.2.1.96"/>
    </reaction>
</comment>
<protein>
    <recommendedName>
        <fullName evidence="4">Putative pterin-4-alpha-carbinolamine dehydratase</fullName>
        <shortName evidence="4">PHS</shortName>
        <ecNumber evidence="4">4.2.1.96</ecNumber>
    </recommendedName>
    <alternativeName>
        <fullName evidence="4">4-alpha-hydroxy-tetrahydropterin dehydratase</fullName>
    </alternativeName>
    <alternativeName>
        <fullName evidence="4">Pterin carbinolamine dehydratase</fullName>
        <shortName evidence="4">PCD</shortName>
    </alternativeName>
</protein>
<dbReference type="NCBIfam" id="NF002019">
    <property type="entry name" value="PRK00823.1-4"/>
    <property type="match status" value="1"/>
</dbReference>
<dbReference type="GO" id="GO:0006729">
    <property type="term" value="P:tetrahydrobiopterin biosynthetic process"/>
    <property type="evidence" value="ECO:0007669"/>
    <property type="project" value="InterPro"/>
</dbReference>
<dbReference type="CDD" id="cd00913">
    <property type="entry name" value="PCD_DCoH_subfamily_a"/>
    <property type="match status" value="1"/>
</dbReference>
<comment type="caution">
    <text evidence="5">The sequence shown here is derived from an EMBL/GenBank/DDBJ whole genome shotgun (WGS) entry which is preliminary data.</text>
</comment>
<evidence type="ECO:0000256" key="4">
    <source>
        <dbReference type="HAMAP-Rule" id="MF_00434"/>
    </source>
</evidence>
<dbReference type="PANTHER" id="PTHR12599">
    <property type="entry name" value="PTERIN-4-ALPHA-CARBINOLAMINE DEHYDRATASE"/>
    <property type="match status" value="1"/>
</dbReference>
<accession>A0AAE2YMH6</accession>
<dbReference type="SUPFAM" id="SSF55248">
    <property type="entry name" value="PCD-like"/>
    <property type="match status" value="1"/>
</dbReference>
<dbReference type="Proteomes" id="UP001197378">
    <property type="component" value="Unassembled WGS sequence"/>
</dbReference>